<accession>A0ABV1HZZ6</accession>
<evidence type="ECO:0000313" key="1">
    <source>
        <dbReference type="EMBL" id="MEQ2578511.1"/>
    </source>
</evidence>
<gene>
    <name evidence="1" type="ORF">WMO62_06585</name>
</gene>
<comment type="caution">
    <text evidence="1">The sequence shown here is derived from an EMBL/GenBank/DDBJ whole genome shotgun (WGS) entry which is preliminary data.</text>
</comment>
<reference evidence="1 2" key="1">
    <citation type="submission" date="2024-03" db="EMBL/GenBank/DDBJ databases">
        <title>Human intestinal bacterial collection.</title>
        <authorList>
            <person name="Pauvert C."/>
            <person name="Hitch T.C.A."/>
            <person name="Clavel T."/>
        </authorList>
    </citation>
    <scope>NUCLEOTIDE SEQUENCE [LARGE SCALE GENOMIC DNA]</scope>
    <source>
        <strain evidence="1 2">CLA-AA-H78B</strain>
    </source>
</reference>
<keyword evidence="2" id="KW-1185">Reference proteome</keyword>
<protein>
    <submittedName>
        <fullName evidence="1">Uncharacterized protein</fullName>
    </submittedName>
</protein>
<organism evidence="1 2">
    <name type="scientific">Hominiventricola aquisgranensis</name>
    <dbReference type="NCBI Taxonomy" id="3133164"/>
    <lineage>
        <taxon>Bacteria</taxon>
        <taxon>Bacillati</taxon>
        <taxon>Bacillota</taxon>
        <taxon>Clostridia</taxon>
        <taxon>Lachnospirales</taxon>
        <taxon>Lachnospiraceae</taxon>
        <taxon>Hominiventricola</taxon>
    </lineage>
</organism>
<sequence>MREFFSMGVVVSALELLQNGGEFILLGIWGILLAVCRRRVFRSVCREAALEGGEKGRMLRAMTLKFQKSYEVHVEISDRDTFVRKYICQEKRMRVSLPRWRYLPERLAGIILCVGAVEVALLDWLGYGQGLTWQRGTMALGSAAAVLGLSLLLEVDSLWEQIHILLLDYVSNTLYPRQIHVYEAFEKETDAANSFAKGIKGQRSEKEKLADGQVNDEAQKTAQKNATAIPLTLKKEEEKIFQEVLSDFLG</sequence>
<dbReference type="RefSeq" id="WP_349144206.1">
    <property type="nucleotide sequence ID" value="NZ_JBBMFC010000009.1"/>
</dbReference>
<dbReference type="EMBL" id="JBBMFC010000009">
    <property type="protein sequence ID" value="MEQ2578511.1"/>
    <property type="molecule type" value="Genomic_DNA"/>
</dbReference>
<proteinExistence type="predicted"/>
<name>A0ABV1HZZ6_9FIRM</name>
<evidence type="ECO:0000313" key="2">
    <source>
        <dbReference type="Proteomes" id="UP001470288"/>
    </source>
</evidence>
<dbReference type="Proteomes" id="UP001470288">
    <property type="component" value="Unassembled WGS sequence"/>
</dbReference>